<dbReference type="InterPro" id="IPR010416">
    <property type="entry name" value="DUF1010"/>
</dbReference>
<dbReference type="EMBL" id="VFPV01000003">
    <property type="protein sequence ID" value="TQN01282.1"/>
    <property type="molecule type" value="Genomic_DNA"/>
</dbReference>
<protein>
    <submittedName>
        <fullName evidence="1">Uncharacterized protein DUF1010</fullName>
    </submittedName>
</protein>
<evidence type="ECO:0000313" key="1">
    <source>
        <dbReference type="EMBL" id="TQN01282.1"/>
    </source>
</evidence>
<reference evidence="1 2" key="1">
    <citation type="submission" date="2019-06" db="EMBL/GenBank/DDBJ databases">
        <title>Genomic Encyclopedia of Archaeal and Bacterial Type Strains, Phase II (KMG-II): from individual species to whole genera.</title>
        <authorList>
            <person name="Goeker M."/>
        </authorList>
    </citation>
    <scope>NUCLEOTIDE SEQUENCE [LARGE SCALE GENOMIC DNA]</scope>
    <source>
        <strain evidence="1 2">DSM 7270</strain>
    </source>
</reference>
<dbReference type="AlphaFoldDB" id="A0A543L1U6"/>
<name>A0A543L1U6_9BURK</name>
<comment type="caution">
    <text evidence="1">The sequence shown here is derived from an EMBL/GenBank/DDBJ whole genome shotgun (WGS) entry which is preliminary data.</text>
</comment>
<gene>
    <name evidence="1" type="ORF">BDD18_3237</name>
</gene>
<dbReference type="Proteomes" id="UP000316993">
    <property type="component" value="Unassembled WGS sequence"/>
</dbReference>
<dbReference type="Pfam" id="PF06231">
    <property type="entry name" value="DUF1010"/>
    <property type="match status" value="1"/>
</dbReference>
<proteinExistence type="predicted"/>
<evidence type="ECO:0000313" key="2">
    <source>
        <dbReference type="Proteomes" id="UP000316993"/>
    </source>
</evidence>
<organism evidence="1 2">
    <name type="scientific">Acidovorax temperans</name>
    <dbReference type="NCBI Taxonomy" id="80878"/>
    <lineage>
        <taxon>Bacteria</taxon>
        <taxon>Pseudomonadati</taxon>
        <taxon>Pseudomonadota</taxon>
        <taxon>Betaproteobacteria</taxon>
        <taxon>Burkholderiales</taxon>
        <taxon>Comamonadaceae</taxon>
        <taxon>Acidovorax</taxon>
    </lineage>
</organism>
<accession>A0A543L1U6</accession>
<sequence length="99" mass="10529">MQASIYSSASPISKVSPLGFWRCAGLRLSALRKFQPFLASSACAASATSYHSCSAAPLPWPSAFSWAAPVFKSGRSLLAFGSNSAVKRTRILRAAYLGR</sequence>
<dbReference type="RefSeq" id="WP_142084430.1">
    <property type="nucleotide sequence ID" value="NZ_VFPV01000003.1"/>
</dbReference>